<dbReference type="WBParaSite" id="NBR_0001295801-mRNA-1">
    <property type="protein sequence ID" value="NBR_0001295801-mRNA-1"/>
    <property type="gene ID" value="NBR_0001295801"/>
</dbReference>
<accession>A0A0N4Y9H9</accession>
<dbReference type="Proteomes" id="UP000271162">
    <property type="component" value="Unassembled WGS sequence"/>
</dbReference>
<sequence>MENKVVRTETVKGWEPHRDWNMWHKFEKEHREFPVIYGVKWQQKRLRIDTLSLVPLNGSNRVPSLVIADYVGGHAVPYADVDQRNKRSKS</sequence>
<gene>
    <name evidence="1" type="ORF">NBR_LOCUS12959</name>
</gene>
<dbReference type="EMBL" id="UYSL01020900">
    <property type="protein sequence ID" value="VDL76548.1"/>
    <property type="molecule type" value="Genomic_DNA"/>
</dbReference>
<reference evidence="1 2" key="2">
    <citation type="submission" date="2018-11" db="EMBL/GenBank/DDBJ databases">
        <authorList>
            <consortium name="Pathogen Informatics"/>
        </authorList>
    </citation>
    <scope>NUCLEOTIDE SEQUENCE [LARGE SCALE GENOMIC DNA]</scope>
</reference>
<reference evidence="3" key="1">
    <citation type="submission" date="2017-02" db="UniProtKB">
        <authorList>
            <consortium name="WormBaseParasite"/>
        </authorList>
    </citation>
    <scope>IDENTIFICATION</scope>
</reference>
<protein>
    <submittedName>
        <fullName evidence="3">MuDRA-like transposase</fullName>
    </submittedName>
</protein>
<evidence type="ECO:0000313" key="2">
    <source>
        <dbReference type="Proteomes" id="UP000271162"/>
    </source>
</evidence>
<keyword evidence="2" id="KW-1185">Reference proteome</keyword>
<evidence type="ECO:0000313" key="1">
    <source>
        <dbReference type="EMBL" id="VDL76548.1"/>
    </source>
</evidence>
<evidence type="ECO:0000313" key="3">
    <source>
        <dbReference type="WBParaSite" id="NBR_0001295801-mRNA-1"/>
    </source>
</evidence>
<dbReference type="AlphaFoldDB" id="A0A0N4Y9H9"/>
<organism evidence="3">
    <name type="scientific">Nippostrongylus brasiliensis</name>
    <name type="common">Rat hookworm</name>
    <dbReference type="NCBI Taxonomy" id="27835"/>
    <lineage>
        <taxon>Eukaryota</taxon>
        <taxon>Metazoa</taxon>
        <taxon>Ecdysozoa</taxon>
        <taxon>Nematoda</taxon>
        <taxon>Chromadorea</taxon>
        <taxon>Rhabditida</taxon>
        <taxon>Rhabditina</taxon>
        <taxon>Rhabditomorpha</taxon>
        <taxon>Strongyloidea</taxon>
        <taxon>Heligmosomidae</taxon>
        <taxon>Nippostrongylus</taxon>
    </lineage>
</organism>
<proteinExistence type="predicted"/>
<name>A0A0N4Y9H9_NIPBR</name>